<dbReference type="SUPFAM" id="SSF63411">
    <property type="entry name" value="LuxS/MPP-like metallohydrolase"/>
    <property type="match status" value="1"/>
</dbReference>
<dbReference type="Proteomes" id="UP000076717">
    <property type="component" value="Unassembled WGS sequence"/>
</dbReference>
<name>A0A166HYR0_9MICO</name>
<evidence type="ECO:0000259" key="1">
    <source>
        <dbReference type="Pfam" id="PF05193"/>
    </source>
</evidence>
<dbReference type="InterPro" id="IPR007863">
    <property type="entry name" value="Peptidase_M16_C"/>
</dbReference>
<reference evidence="2 3" key="1">
    <citation type="submission" date="2015-08" db="EMBL/GenBank/DDBJ databases">
        <title>Draft Genome Sequence of Rathayibacter sp. Strain VKM Ac-2596 Isolated from Leaf Gall Induced by Plant-Parasitic Nematodes.</title>
        <authorList>
            <person name="Vasilenko O.V."/>
            <person name="Starodumova I.P."/>
            <person name="Tarlachkov S.V."/>
            <person name="Dorofeeva L.V."/>
            <person name="Evtushenko L.I."/>
        </authorList>
    </citation>
    <scope>NUCLEOTIDE SEQUENCE [LARGE SCALE GENOMIC DNA]</scope>
    <source>
        <strain evidence="2 3">VKM Ac-2596</strain>
    </source>
</reference>
<dbReference type="AlphaFoldDB" id="A0A166HYR0"/>
<dbReference type="Pfam" id="PF05193">
    <property type="entry name" value="Peptidase_M16_C"/>
    <property type="match status" value="1"/>
</dbReference>
<dbReference type="GO" id="GO:0046872">
    <property type="term" value="F:metal ion binding"/>
    <property type="evidence" value="ECO:0007669"/>
    <property type="project" value="InterPro"/>
</dbReference>
<evidence type="ECO:0000313" key="2">
    <source>
        <dbReference type="EMBL" id="KZX21356.1"/>
    </source>
</evidence>
<dbReference type="EMBL" id="LIIN01000042">
    <property type="protein sequence ID" value="KZX21356.1"/>
    <property type="molecule type" value="Genomic_DNA"/>
</dbReference>
<sequence>MPRSLGELGLALALGDAGESPTPSEFSRRPVAVALSAGSGLLPLDLGQRFEELIEAAGRRCEGHAPPLPSTAGPVTESGVLPIPGIRSSLVRILAPLPGASGASEALARSLAALILGGTAAGPLARRLRDDHALSYSPGSALTRLPQGEYFAVEAPVAAGAAERADGLIRDVLTEQSVSPPDDGVVAWALRYARGRRLVDADSPLTAHLGFAARHDGSDPWGLLEHHAPAVDADLVRRQFLLLCRAVLETPALMLVPTPEEGSRPWTSA</sequence>
<accession>A0A166HYR0</accession>
<evidence type="ECO:0000313" key="3">
    <source>
        <dbReference type="Proteomes" id="UP000076717"/>
    </source>
</evidence>
<protein>
    <recommendedName>
        <fullName evidence="1">Peptidase M16 C-terminal domain-containing protein</fullName>
    </recommendedName>
</protein>
<dbReference type="Gene3D" id="3.30.830.10">
    <property type="entry name" value="Metalloenzyme, LuxS/M16 peptidase-like"/>
    <property type="match status" value="1"/>
</dbReference>
<proteinExistence type="predicted"/>
<gene>
    <name evidence="2" type="ORF">ACH61_01498</name>
</gene>
<dbReference type="InterPro" id="IPR011249">
    <property type="entry name" value="Metalloenz_LuxS/M16"/>
</dbReference>
<organism evidence="2 3">
    <name type="scientific">Rathayibacter tanaceti</name>
    <dbReference type="NCBI Taxonomy" id="1671680"/>
    <lineage>
        <taxon>Bacteria</taxon>
        <taxon>Bacillati</taxon>
        <taxon>Actinomycetota</taxon>
        <taxon>Actinomycetes</taxon>
        <taxon>Micrococcales</taxon>
        <taxon>Microbacteriaceae</taxon>
        <taxon>Rathayibacter</taxon>
    </lineage>
</organism>
<feature type="domain" description="Peptidase M16 C-terminal" evidence="1">
    <location>
        <begin position="70"/>
        <end position="164"/>
    </location>
</feature>
<dbReference type="RefSeq" id="WP_068210297.1">
    <property type="nucleotide sequence ID" value="NZ_LIIN01000042.1"/>
</dbReference>
<comment type="caution">
    <text evidence="2">The sequence shown here is derived from an EMBL/GenBank/DDBJ whole genome shotgun (WGS) entry which is preliminary data.</text>
</comment>
<keyword evidence="3" id="KW-1185">Reference proteome</keyword>